<name>A0A0L6VUT2_9BASI</name>
<proteinExistence type="predicted"/>
<comment type="caution">
    <text evidence="1">The sequence shown here is derived from an EMBL/GenBank/DDBJ whole genome shotgun (WGS) entry which is preliminary data.</text>
</comment>
<reference evidence="1 2" key="1">
    <citation type="submission" date="2015-08" db="EMBL/GenBank/DDBJ databases">
        <title>Next Generation Sequencing and Analysis of the Genome of Puccinia sorghi L Schw, the Causal Agent of Maize Common Rust.</title>
        <authorList>
            <person name="Rochi L."/>
            <person name="Burguener G."/>
            <person name="Darino M."/>
            <person name="Turjanski A."/>
            <person name="Kreff E."/>
            <person name="Dieguez M.J."/>
            <person name="Sacco F."/>
        </authorList>
    </citation>
    <scope>NUCLEOTIDE SEQUENCE [LARGE SCALE GENOMIC DNA]</scope>
    <source>
        <strain evidence="1 2">RO10H11247</strain>
    </source>
</reference>
<keyword evidence="2" id="KW-1185">Reference proteome</keyword>
<protein>
    <submittedName>
        <fullName evidence="1">Uncharacterized protein</fullName>
    </submittedName>
</protein>
<accession>A0A0L6VUT2</accession>
<dbReference type="Proteomes" id="UP000037035">
    <property type="component" value="Unassembled WGS sequence"/>
</dbReference>
<evidence type="ECO:0000313" key="2">
    <source>
        <dbReference type="Proteomes" id="UP000037035"/>
    </source>
</evidence>
<dbReference type="AlphaFoldDB" id="A0A0L6VUT2"/>
<dbReference type="VEuPathDB" id="FungiDB:VP01_1024g2"/>
<dbReference type="EMBL" id="LAVV01000277">
    <property type="protein sequence ID" value="KNZ64471.1"/>
    <property type="molecule type" value="Genomic_DNA"/>
</dbReference>
<evidence type="ECO:0000313" key="1">
    <source>
        <dbReference type="EMBL" id="KNZ64471.1"/>
    </source>
</evidence>
<sequence length="428" mass="47773">MYEWMEVAWISLGSPLRVVMNESTISSKGRLNSRSIYCALLRDLLGDWGNYLSADRCELLRHWHFCFNMNTVQQMLPKEATEKNGVGTLFNAVVLANSDKAMLRLETLGTCGHPSPIHTRDPISPNLTKDPPCHGARVVKHLSHCADRREGLGWALVVNPSLPGNHELVCFPIFGGERCMRHVPSRRSWRESDDFPLLSLRSLSAQRVPPILGKLCSFLLLSPSTDISSSPNSGGNVCFMLFTLIAEYIKYIDFAQCLNKPAREPFPTGREILLSRIRMGVALAFQPPPALIKIVRGIGAPGFVQRGTLGALIYIEGYGRRCCDGLGSLKNHRVQKRFMTALQVAQSCSYYMSCDTCKQPVIIQIYLHYRVFFSVLCPLSLTSVNTTLIKPSNPYTTPSNPHTTPSYHPYTTTITIVPPLHNHITLTT</sequence>
<gene>
    <name evidence="1" type="ORF">VP01_1024g2</name>
</gene>
<organism evidence="1 2">
    <name type="scientific">Puccinia sorghi</name>
    <dbReference type="NCBI Taxonomy" id="27349"/>
    <lineage>
        <taxon>Eukaryota</taxon>
        <taxon>Fungi</taxon>
        <taxon>Dikarya</taxon>
        <taxon>Basidiomycota</taxon>
        <taxon>Pucciniomycotina</taxon>
        <taxon>Pucciniomycetes</taxon>
        <taxon>Pucciniales</taxon>
        <taxon>Pucciniaceae</taxon>
        <taxon>Puccinia</taxon>
    </lineage>
</organism>